<feature type="compositionally biased region" description="Polar residues" evidence="1">
    <location>
        <begin position="1676"/>
        <end position="1692"/>
    </location>
</feature>
<dbReference type="UniPathway" id="UPA00115">
    <property type="reaction ID" value="UER00414"/>
</dbReference>
<dbReference type="PANTHER" id="PTHR42105">
    <property type="entry name" value="DIM2-ASSOCIATED PROTEIN 1"/>
    <property type="match status" value="1"/>
</dbReference>
<reference evidence="2 4" key="1">
    <citation type="submission" date="2018-12" db="EMBL/GenBank/DDBJ databases">
        <title>Venturia inaequalis Genome Resource.</title>
        <authorList>
            <person name="Lichtner F.J."/>
        </authorList>
    </citation>
    <scope>NUCLEOTIDE SEQUENCE [LARGE SCALE GENOMIC DNA]</scope>
    <source>
        <strain evidence="2 4">120213</strain>
        <strain evidence="3 5">DMI_063113</strain>
    </source>
</reference>
<dbReference type="Proteomes" id="UP000490939">
    <property type="component" value="Unassembled WGS sequence"/>
</dbReference>
<feature type="compositionally biased region" description="Basic and acidic residues" evidence="1">
    <location>
        <begin position="1006"/>
        <end position="1018"/>
    </location>
</feature>
<feature type="compositionally biased region" description="Basic and acidic residues" evidence="1">
    <location>
        <begin position="1296"/>
        <end position="1311"/>
    </location>
</feature>
<feature type="compositionally biased region" description="Basic and acidic residues" evidence="1">
    <location>
        <begin position="423"/>
        <end position="438"/>
    </location>
</feature>
<feature type="region of interest" description="Disordered" evidence="1">
    <location>
        <begin position="885"/>
        <end position="904"/>
    </location>
</feature>
<accession>A0A8H3ZB03</accession>
<organism evidence="2 4">
    <name type="scientific">Venturia inaequalis</name>
    <name type="common">Apple scab fungus</name>
    <dbReference type="NCBI Taxonomy" id="5025"/>
    <lineage>
        <taxon>Eukaryota</taxon>
        <taxon>Fungi</taxon>
        <taxon>Dikarya</taxon>
        <taxon>Ascomycota</taxon>
        <taxon>Pezizomycotina</taxon>
        <taxon>Dothideomycetes</taxon>
        <taxon>Pleosporomycetidae</taxon>
        <taxon>Venturiales</taxon>
        <taxon>Venturiaceae</taxon>
        <taxon>Venturia</taxon>
    </lineage>
</organism>
<feature type="compositionally biased region" description="Polar residues" evidence="1">
    <location>
        <begin position="604"/>
        <end position="613"/>
    </location>
</feature>
<dbReference type="EMBL" id="WNWR01000017">
    <property type="protein sequence ID" value="KAE9993939.1"/>
    <property type="molecule type" value="Genomic_DNA"/>
</dbReference>
<evidence type="ECO:0000313" key="4">
    <source>
        <dbReference type="Proteomes" id="UP000447873"/>
    </source>
</evidence>
<feature type="compositionally biased region" description="Basic residues" evidence="1">
    <location>
        <begin position="484"/>
        <end position="498"/>
    </location>
</feature>
<protein>
    <recommendedName>
        <fullName evidence="6">Transaldolase</fullName>
    </recommendedName>
</protein>
<feature type="region of interest" description="Disordered" evidence="1">
    <location>
        <begin position="1670"/>
        <end position="1742"/>
    </location>
</feature>
<evidence type="ECO:0000313" key="3">
    <source>
        <dbReference type="EMBL" id="KAE9993939.1"/>
    </source>
</evidence>
<dbReference type="Proteomes" id="UP000447873">
    <property type="component" value="Unassembled WGS sequence"/>
</dbReference>
<dbReference type="InterPro" id="IPR018225">
    <property type="entry name" value="Transaldolase_AS"/>
</dbReference>
<evidence type="ECO:0008006" key="6">
    <source>
        <dbReference type="Google" id="ProtNLM"/>
    </source>
</evidence>
<dbReference type="EMBL" id="WNWS01000037">
    <property type="protein sequence ID" value="KAE9985781.1"/>
    <property type="molecule type" value="Genomic_DNA"/>
</dbReference>
<feature type="compositionally biased region" description="Polar residues" evidence="1">
    <location>
        <begin position="582"/>
        <end position="593"/>
    </location>
</feature>
<feature type="compositionally biased region" description="Basic and acidic residues" evidence="1">
    <location>
        <begin position="191"/>
        <end position="207"/>
    </location>
</feature>
<sequence>MGADSRRPPLPAPTDISSSAIGYTTDDLATDISRRTDRTSYTIPEDGHPVTISTKKIRDQKDLSQTSLLIEYFEASRSGPGVHSRPSVRVRVTPSGSKRSRSSGDHIQVTEVGKNRKPSYTRRISLPKSDEPLIPGEFSDSGSSDRNPVEIEVLQNVSELSQYDQLQNPLINLGSDVSSMPPESNVGSKLAFRDPRETYTTTDERQETVGMATLKAPARQRSLSRERLVQKALKKVQEGQSASRESSGKHKSSSRRSSRSEGSNQYVVDDAVRSPKSRSTKYRDDDHLGSGIQASEISALSDKSAGQTSMRSGVSGMSGASSINNPKLLNAVEDAIKRLILPELTAVKEEQARQKNRMKFDDITRDSMAPVGSREHLRVERRVSKSSSSPNIAVKPAIISDDRGVIVPSEAIRSKKSRQSSRGSERSNDTAIREESSHRKSSREKRHSGKEAAAAAAIVGGGLTYAALRHHDSISSLGDEPVRERRKKRSKSRPRSRKTSVSESVDESPRKGKMAKGIPPLPMQSALDTGTELTHATRESIQSVETDRPVSRSSVSNVTPVREIRQVSRGSARHVVSPEPSTPTRSMTPNSTKRGLGAYHDNSGDFSPLSSRSMKSEQSENTISERAKFAGLTATGLGGAALGHHHAKSRELTPNRNMSPAQSAASYQDDMEEQVEHDRIRSIKSGGSPGRQPNKKISNISIDSISSTQTTNLASSKKRPEGISLERGFEVLPEDKYSPETPTGEVDQWLAHEHEENERYRHQLEEESQIGSSLVDHRRDTRFTDDSMVYEDRDKALLEGQNYHSVGANPEYVSTPVAVESAVASLHDPSLLSSIQSSQMTGSAEDHPGSGSAPPNIATTGSGLQNPASSKERWEAIRDQAIANVRQTAGTVSPRQSDASGDRYPVMGASALPLADEPMPEIGHGLDDASDVTTNPSIIQGPIGGPSHGDRSHWPYEPTPNIANGKMSSRELRENDHHDRNGALLGAGVGAAAVGLGLAAASAKKASQERRSTPDNRDLGASVDKVQDEQWRKRSPGQQQYGYSPATGKIDEGYMSGQMHGGEMTPDPYAAEDAGYEDGDFDDENDPFTSQKHMRHESGMSHGMASPLYDSATGKGIDRIQSKDIVALMDHLTVRDAQRNARDTEILVTLVRSAAETRNQFDDMKKFIAEQDRLIKENTNKGVENTIRAVGGPRPYPSKGSPVVQRRQYTDETEATKKKNVFSRAIRNLGGKSGKDLAKIEGMLMQILDEMEDLKQLQGGGSSQRAGTSIRANTHSTNLDSYENLRAQEPDSGYEPEGRAETGSDPNHSDHLSVPSSKQLAMHSGYDGRRPVDGHRISTVLEEGESGDDHDYDNEDRLLTPTQEVKRANSIPGETPPEQSGAFRQVEETPKTEKSRKHKSNTSSIFSGFPKISRWSKTTTSSAPDPETARTSMQQKGNRPYSQHSRSDSNSAIDYDDDEYDMAENDRPRSQTSSSKRGQTPRSPSPLIPEDRHSMDDPKYQVHRNSLNLEHPQPRPGPTHRHQTYLESQAVSYENPPTPEADHWGNTPALALNRNRYSGGSHNPPDLSPVYDEDEDAYSQHSASEQAHNNRGPSQQSQGPPRPPKVKSDEGPLVPPKVPLNITIDNSRPPPQPIGFGYSSPFSNSGMHIASPLEPIEEVRYSLETDNASLKLGRNNDLTPSPQPTAMQSVRRNITGPRDMPPRRGSPGGNLGTVRRKPIAARSPVQSLESYRGDSDEESETF</sequence>
<dbReference type="GO" id="GO:0006098">
    <property type="term" value="P:pentose-phosphate shunt"/>
    <property type="evidence" value="ECO:0007669"/>
    <property type="project" value="UniProtKB-UniPathway"/>
</dbReference>
<feature type="region of interest" description="Disordered" evidence="1">
    <location>
        <begin position="409"/>
        <end position="454"/>
    </location>
</feature>
<feature type="region of interest" description="Disordered" evidence="1">
    <location>
        <begin position="1256"/>
        <end position="1333"/>
    </location>
</feature>
<feature type="compositionally biased region" description="Polar residues" evidence="1">
    <location>
        <begin position="1470"/>
        <end position="1482"/>
    </location>
</feature>
<comment type="caution">
    <text evidence="2">The sequence shown here is derived from an EMBL/GenBank/DDBJ whole genome shotgun (WGS) entry which is preliminary data.</text>
</comment>
<feature type="region of interest" description="Disordered" evidence="1">
    <location>
        <begin position="76"/>
        <end position="147"/>
    </location>
</feature>
<feature type="compositionally biased region" description="Acidic residues" evidence="1">
    <location>
        <begin position="1454"/>
        <end position="1463"/>
    </location>
</feature>
<feature type="region of interest" description="Disordered" evidence="1">
    <location>
        <begin position="640"/>
        <end position="728"/>
    </location>
</feature>
<name>A0A8H3ZB03_VENIN</name>
<feature type="compositionally biased region" description="Basic and acidic residues" evidence="1">
    <location>
        <begin position="1489"/>
        <end position="1500"/>
    </location>
</feature>
<feature type="compositionally biased region" description="Basic and acidic residues" evidence="1">
    <location>
        <begin position="373"/>
        <end position="383"/>
    </location>
</feature>
<feature type="compositionally biased region" description="Polar residues" evidence="1">
    <location>
        <begin position="857"/>
        <end position="869"/>
    </location>
</feature>
<evidence type="ECO:0000313" key="5">
    <source>
        <dbReference type="Proteomes" id="UP000490939"/>
    </source>
</evidence>
<keyword evidence="5" id="KW-1185">Reference proteome</keyword>
<proteinExistence type="predicted"/>
<feature type="compositionally biased region" description="Polar residues" evidence="1">
    <location>
        <begin position="652"/>
        <end position="666"/>
    </location>
</feature>
<feature type="compositionally biased region" description="Low complexity" evidence="1">
    <location>
        <begin position="697"/>
        <end position="707"/>
    </location>
</feature>
<gene>
    <name evidence="3" type="ORF">EG327_002273</name>
    <name evidence="2" type="ORF">EG328_006902</name>
</gene>
<dbReference type="GO" id="GO:0005975">
    <property type="term" value="P:carbohydrate metabolic process"/>
    <property type="evidence" value="ECO:0007669"/>
    <property type="project" value="InterPro"/>
</dbReference>
<dbReference type="PROSITE" id="PS01054">
    <property type="entry name" value="TRANSALDOLASE_1"/>
    <property type="match status" value="1"/>
</dbReference>
<evidence type="ECO:0000313" key="2">
    <source>
        <dbReference type="EMBL" id="KAE9985781.1"/>
    </source>
</evidence>
<feature type="compositionally biased region" description="Polar residues" evidence="1">
    <location>
        <begin position="1415"/>
        <end position="1452"/>
    </location>
</feature>
<feature type="region of interest" description="Disordered" evidence="1">
    <location>
        <begin position="180"/>
        <end position="324"/>
    </location>
</feature>
<feature type="region of interest" description="Disordered" evidence="1">
    <location>
        <begin position="1360"/>
        <end position="1639"/>
    </location>
</feature>
<feature type="compositionally biased region" description="Polar residues" evidence="1">
    <location>
        <begin position="885"/>
        <end position="899"/>
    </location>
</feature>
<feature type="compositionally biased region" description="Polar residues" evidence="1">
    <location>
        <begin position="1263"/>
        <end position="1281"/>
    </location>
</feature>
<feature type="region of interest" description="Disordered" evidence="1">
    <location>
        <begin position="1"/>
        <end position="23"/>
    </location>
</feature>
<feature type="compositionally biased region" description="Polar residues" evidence="1">
    <location>
        <begin position="526"/>
        <end position="544"/>
    </location>
</feature>
<dbReference type="PANTHER" id="PTHR42105:SF1">
    <property type="entry name" value="TRANSALDOLASE"/>
    <property type="match status" value="1"/>
</dbReference>
<evidence type="ECO:0000256" key="1">
    <source>
        <dbReference type="SAM" id="MobiDB-lite"/>
    </source>
</evidence>
<feature type="compositionally biased region" description="Polar residues" evidence="1">
    <location>
        <begin position="1579"/>
        <end position="1589"/>
    </location>
</feature>
<feature type="region of interest" description="Disordered" evidence="1">
    <location>
        <begin position="1190"/>
        <end position="1214"/>
    </location>
</feature>
<feature type="region of interest" description="Disordered" evidence="1">
    <location>
        <begin position="836"/>
        <end position="872"/>
    </location>
</feature>
<feature type="region of interest" description="Disordered" evidence="1">
    <location>
        <begin position="369"/>
        <end position="396"/>
    </location>
</feature>
<feature type="compositionally biased region" description="Basic residues" evidence="1">
    <location>
        <begin position="439"/>
        <end position="448"/>
    </location>
</feature>
<feature type="region of interest" description="Disordered" evidence="1">
    <location>
        <begin position="1003"/>
        <end position="1048"/>
    </location>
</feature>
<feature type="region of interest" description="Disordered" evidence="1">
    <location>
        <begin position="476"/>
        <end position="622"/>
    </location>
</feature>